<dbReference type="HOGENOM" id="CLU_157112_0_0_6"/>
<dbReference type="EMBL" id="DF952378">
    <property type="protein sequence ID" value="GAN44356.1"/>
    <property type="molecule type" value="Genomic_DNA"/>
</dbReference>
<evidence type="ECO:0000256" key="1">
    <source>
        <dbReference type="SAM" id="SignalP"/>
    </source>
</evidence>
<feature type="chain" id="PRO_5006632624" description="EfeO-type cupredoxin-like domain-containing protein" evidence="1">
    <location>
        <begin position="20"/>
        <end position="108"/>
    </location>
</feature>
<sequence length="108" mass="11923">MKSLLLGIPIALAAVAAQAADVPEYKLVIKDHKFQPVELKVPADTKIKLVVTNQDPTPSEFESNEFNREKIVLPNSTVTVFVGPLAKGRYKFFDDFHQDTGNGVLIVE</sequence>
<evidence type="ECO:0000313" key="3">
    <source>
        <dbReference type="EMBL" id="GAN44356.1"/>
    </source>
</evidence>
<gene>
    <name evidence="3" type="ORF">MBSD_0880</name>
</gene>
<dbReference type="SUPFAM" id="SSF49503">
    <property type="entry name" value="Cupredoxins"/>
    <property type="match status" value="1"/>
</dbReference>
<dbReference type="InterPro" id="IPR028096">
    <property type="entry name" value="EfeO_Cupredoxin"/>
</dbReference>
<feature type="signal peptide" evidence="1">
    <location>
        <begin position="1"/>
        <end position="19"/>
    </location>
</feature>
<reference evidence="3" key="1">
    <citation type="submission" date="2015-03" db="EMBL/GenBank/DDBJ databases">
        <title>Draft genome sequence of Mizugakiibacter sediminis skMP5.</title>
        <authorList>
            <person name="Watanabe T."/>
            <person name="Kojima H."/>
            <person name="Fukui M."/>
        </authorList>
    </citation>
    <scope>NUCLEOTIDE SEQUENCE</scope>
    <source>
        <strain evidence="3">SkMP5</strain>
    </source>
</reference>
<proteinExistence type="predicted"/>
<dbReference type="AlphaFoldDB" id="A0A0S6YZY8"/>
<evidence type="ECO:0000259" key="2">
    <source>
        <dbReference type="Pfam" id="PF13473"/>
    </source>
</evidence>
<dbReference type="Pfam" id="PF13473">
    <property type="entry name" value="Cupredoxin_1"/>
    <property type="match status" value="1"/>
</dbReference>
<organism evidence="3">
    <name type="scientific">Mizugakiibacter sediminis</name>
    <dbReference type="NCBI Taxonomy" id="1475481"/>
    <lineage>
        <taxon>Bacteria</taxon>
        <taxon>Pseudomonadati</taxon>
        <taxon>Pseudomonadota</taxon>
        <taxon>Gammaproteobacteria</taxon>
        <taxon>Lysobacterales</taxon>
        <taxon>Rhodanobacteraceae</taxon>
        <taxon>Mizugakiibacter</taxon>
    </lineage>
</organism>
<keyword evidence="1" id="KW-0732">Signal</keyword>
<dbReference type="OrthoDB" id="5958460at2"/>
<feature type="domain" description="EfeO-type cupredoxin-like" evidence="2">
    <location>
        <begin position="9"/>
        <end position="107"/>
    </location>
</feature>
<protein>
    <recommendedName>
        <fullName evidence="2">EfeO-type cupredoxin-like domain-containing protein</fullName>
    </recommendedName>
</protein>
<dbReference type="Gene3D" id="2.60.40.420">
    <property type="entry name" value="Cupredoxins - blue copper proteins"/>
    <property type="match status" value="1"/>
</dbReference>
<dbReference type="InterPro" id="IPR008972">
    <property type="entry name" value="Cupredoxin"/>
</dbReference>
<accession>A0A0S6YZY8</accession>
<dbReference type="RefSeq" id="WP_062538036.1">
    <property type="nucleotide sequence ID" value="NZ_DF970277.1"/>
</dbReference>
<name>A0A0S6YZY8_9GAMM</name>